<gene>
    <name evidence="2" type="ORF">NTEN_LOCUS5003</name>
</gene>
<dbReference type="EMBL" id="CADCXU010007310">
    <property type="protein sequence ID" value="CAA9998720.1"/>
    <property type="molecule type" value="Genomic_DNA"/>
</dbReference>
<dbReference type="OrthoDB" id="6618101at2759"/>
<feature type="compositionally biased region" description="Polar residues" evidence="1">
    <location>
        <begin position="96"/>
        <end position="111"/>
    </location>
</feature>
<accession>A0A6H5G7G2</accession>
<dbReference type="AlphaFoldDB" id="A0A6H5G7G2"/>
<feature type="region of interest" description="Disordered" evidence="1">
    <location>
        <begin position="1"/>
        <end position="23"/>
    </location>
</feature>
<name>A0A6H5G7G2_9HEMI</name>
<evidence type="ECO:0000313" key="3">
    <source>
        <dbReference type="Proteomes" id="UP000479000"/>
    </source>
</evidence>
<dbReference type="Proteomes" id="UP000479000">
    <property type="component" value="Unassembled WGS sequence"/>
</dbReference>
<protein>
    <submittedName>
        <fullName evidence="2">Uncharacterized protein</fullName>
    </submittedName>
</protein>
<reference evidence="2 3" key="1">
    <citation type="submission" date="2020-02" db="EMBL/GenBank/DDBJ databases">
        <authorList>
            <person name="Ferguson B K."/>
        </authorList>
    </citation>
    <scope>NUCLEOTIDE SEQUENCE [LARGE SCALE GENOMIC DNA]</scope>
</reference>
<evidence type="ECO:0000256" key="1">
    <source>
        <dbReference type="SAM" id="MobiDB-lite"/>
    </source>
</evidence>
<keyword evidence="3" id="KW-1185">Reference proteome</keyword>
<proteinExistence type="predicted"/>
<evidence type="ECO:0000313" key="2">
    <source>
        <dbReference type="EMBL" id="CAA9998720.1"/>
    </source>
</evidence>
<feature type="region of interest" description="Disordered" evidence="1">
    <location>
        <begin position="70"/>
        <end position="111"/>
    </location>
</feature>
<sequence>MVPSTGVVEEKPPPVPVPVQVSKGHLQLELTDQQPAPAAAGLTNGHAPKRIIKTQSKSSTLSAESSASSISSVLSEVPGTHSGTPSQDRPKHKLVSNGQQPKHPTLKSFNGFSDNPASIATKVSMASMVSVARTIPIATMVSMATTISKAMAISLPTAVSMATTVSIHWVPNCPRARQSRHARRMTSHTQGTCNHRGLARVSFGSSKGSMVETLIYESPLQEEPELSPSADQGSIDSAQGRFEFAANPATFENGATSRRKILFSRETIILEKPWWRLGTPATPFGSWAASRILEIFFVVIIFIGTSHTHFYVSKFISDGFRFIHPLLNSAWYSYGLH</sequence>
<organism evidence="2 3">
    <name type="scientific">Nesidiocoris tenuis</name>
    <dbReference type="NCBI Taxonomy" id="355587"/>
    <lineage>
        <taxon>Eukaryota</taxon>
        <taxon>Metazoa</taxon>
        <taxon>Ecdysozoa</taxon>
        <taxon>Arthropoda</taxon>
        <taxon>Hexapoda</taxon>
        <taxon>Insecta</taxon>
        <taxon>Pterygota</taxon>
        <taxon>Neoptera</taxon>
        <taxon>Paraneoptera</taxon>
        <taxon>Hemiptera</taxon>
        <taxon>Heteroptera</taxon>
        <taxon>Panheteroptera</taxon>
        <taxon>Cimicomorpha</taxon>
        <taxon>Miridae</taxon>
        <taxon>Dicyphina</taxon>
        <taxon>Nesidiocoris</taxon>
    </lineage>
</organism>